<organism evidence="8 9">
    <name type="scientific">Marinomonas colpomeniae</name>
    <dbReference type="NCBI Taxonomy" id="2774408"/>
    <lineage>
        <taxon>Bacteria</taxon>
        <taxon>Pseudomonadati</taxon>
        <taxon>Pseudomonadota</taxon>
        <taxon>Gammaproteobacteria</taxon>
        <taxon>Oceanospirillales</taxon>
        <taxon>Oceanospirillaceae</taxon>
        <taxon>Marinomonas</taxon>
    </lineage>
</organism>
<sequence>MTTSTNNPFYIADYESGSTSTNLPLWGSHVENPLQLEEHSVQQIEHLDVTDVPGAFQLLNVFSKDECDTIIRAAENMGYTEDAAVSLGHHIRHNMNLNWITDNTTERSIWKRVAPFFNISTPYFLDKVGLGLNQRFRFYRYEPEDFFGIHTDGAWPGSRIIDGNVVTDAFGDRYSLYTCLIFLSDDFVDGETQFLVNKDDPTQPAKTPKNAQLKGIRTPAGGMLCFPHGSHPLHCLHASQKISSGIKYIIRTDILFSL</sequence>
<evidence type="ECO:0000256" key="6">
    <source>
        <dbReference type="ARBA" id="ARBA00023004"/>
    </source>
</evidence>
<evidence type="ECO:0000313" key="9">
    <source>
        <dbReference type="Proteomes" id="UP000604161"/>
    </source>
</evidence>
<dbReference type="SMART" id="SM00702">
    <property type="entry name" value="P4Hc"/>
    <property type="match status" value="1"/>
</dbReference>
<dbReference type="RefSeq" id="WP_191593656.1">
    <property type="nucleotide sequence ID" value="NZ_JACYFC010000001.1"/>
</dbReference>
<keyword evidence="3" id="KW-0847">Vitamin C</keyword>
<comment type="caution">
    <text evidence="8">The sequence shown here is derived from an EMBL/GenBank/DDBJ whole genome shotgun (WGS) entry which is preliminary data.</text>
</comment>
<evidence type="ECO:0000313" key="8">
    <source>
        <dbReference type="EMBL" id="MBD5770303.1"/>
    </source>
</evidence>
<evidence type="ECO:0000256" key="2">
    <source>
        <dbReference type="ARBA" id="ARBA00022723"/>
    </source>
</evidence>
<dbReference type="InterPro" id="IPR005123">
    <property type="entry name" value="Oxoglu/Fe-dep_dioxygenase_dom"/>
</dbReference>
<gene>
    <name evidence="8" type="ORF">IF202_04495</name>
</gene>
<comment type="cofactor">
    <cofactor evidence="1">
        <name>L-ascorbate</name>
        <dbReference type="ChEBI" id="CHEBI:38290"/>
    </cofactor>
</comment>
<evidence type="ECO:0000256" key="1">
    <source>
        <dbReference type="ARBA" id="ARBA00001961"/>
    </source>
</evidence>
<dbReference type="Gene3D" id="2.60.120.620">
    <property type="entry name" value="q2cbj1_9rhob like domain"/>
    <property type="match status" value="1"/>
</dbReference>
<evidence type="ECO:0000256" key="4">
    <source>
        <dbReference type="ARBA" id="ARBA00022964"/>
    </source>
</evidence>
<dbReference type="PROSITE" id="PS51471">
    <property type="entry name" value="FE2OG_OXY"/>
    <property type="match status" value="1"/>
</dbReference>
<accession>A0ABR8NW72</accession>
<dbReference type="EMBL" id="JACYFC010000001">
    <property type="protein sequence ID" value="MBD5770303.1"/>
    <property type="molecule type" value="Genomic_DNA"/>
</dbReference>
<name>A0ABR8NW72_9GAMM</name>
<evidence type="ECO:0000256" key="5">
    <source>
        <dbReference type="ARBA" id="ARBA00023002"/>
    </source>
</evidence>
<evidence type="ECO:0000259" key="7">
    <source>
        <dbReference type="PROSITE" id="PS51471"/>
    </source>
</evidence>
<proteinExistence type="predicted"/>
<keyword evidence="6" id="KW-0408">Iron</keyword>
<reference evidence="8 9" key="1">
    <citation type="submission" date="2020-09" db="EMBL/GenBank/DDBJ databases">
        <title>Marinomonas sp. nov., isolated from the cysticercosis algae of Qingdao, China.</title>
        <authorList>
            <person name="Sun X."/>
        </authorList>
    </citation>
    <scope>NUCLEOTIDE SEQUENCE [LARGE SCALE GENOMIC DNA]</scope>
    <source>
        <strain evidence="8 9">SM2066</strain>
    </source>
</reference>
<keyword evidence="5" id="KW-0560">Oxidoreductase</keyword>
<keyword evidence="4" id="KW-0223">Dioxygenase</keyword>
<dbReference type="PANTHER" id="PTHR10869">
    <property type="entry name" value="PROLYL 4-HYDROXYLASE ALPHA SUBUNIT"/>
    <property type="match status" value="1"/>
</dbReference>
<dbReference type="InterPro" id="IPR006620">
    <property type="entry name" value="Pro_4_hyd_alph"/>
</dbReference>
<feature type="domain" description="Fe2OG dioxygenase" evidence="7">
    <location>
        <begin position="131"/>
        <end position="257"/>
    </location>
</feature>
<keyword evidence="2" id="KW-0479">Metal-binding</keyword>
<dbReference type="PANTHER" id="PTHR10869:SF247">
    <property type="entry name" value="FE2OG DIOXYGENASE DOMAIN-CONTAINING PROTEIN"/>
    <property type="match status" value="1"/>
</dbReference>
<evidence type="ECO:0000256" key="3">
    <source>
        <dbReference type="ARBA" id="ARBA00022896"/>
    </source>
</evidence>
<protein>
    <submittedName>
        <fullName evidence="8">Oxidoreductase</fullName>
    </submittedName>
</protein>
<dbReference type="InterPro" id="IPR045054">
    <property type="entry name" value="P4HA-like"/>
</dbReference>
<dbReference type="Proteomes" id="UP000604161">
    <property type="component" value="Unassembled WGS sequence"/>
</dbReference>
<keyword evidence="9" id="KW-1185">Reference proteome</keyword>